<dbReference type="GO" id="GO:0006352">
    <property type="term" value="P:DNA-templated transcription initiation"/>
    <property type="evidence" value="ECO:0007669"/>
    <property type="project" value="InterPro"/>
</dbReference>
<comment type="similarity">
    <text evidence="1">Belongs to the sigma-70 factor family. ECF subfamily.</text>
</comment>
<organism evidence="7 8">
    <name type="scientific">Halobacillus litoralis</name>
    <dbReference type="NCBI Taxonomy" id="45668"/>
    <lineage>
        <taxon>Bacteria</taxon>
        <taxon>Bacillati</taxon>
        <taxon>Bacillota</taxon>
        <taxon>Bacilli</taxon>
        <taxon>Bacillales</taxon>
        <taxon>Bacillaceae</taxon>
        <taxon>Halobacillus</taxon>
    </lineage>
</organism>
<dbReference type="InterPro" id="IPR013249">
    <property type="entry name" value="RNA_pol_sigma70_r4_t2"/>
</dbReference>
<dbReference type="EMBL" id="WMET01000001">
    <property type="protein sequence ID" value="MYL18796.1"/>
    <property type="molecule type" value="Genomic_DNA"/>
</dbReference>
<dbReference type="GO" id="GO:0003677">
    <property type="term" value="F:DNA binding"/>
    <property type="evidence" value="ECO:0007669"/>
    <property type="project" value="InterPro"/>
</dbReference>
<dbReference type="PANTHER" id="PTHR43133:SF60">
    <property type="entry name" value="RNA POLYMERASE SIGMA FACTOR SIGV"/>
    <property type="match status" value="1"/>
</dbReference>
<dbReference type="CDD" id="cd06171">
    <property type="entry name" value="Sigma70_r4"/>
    <property type="match status" value="1"/>
</dbReference>
<dbReference type="InterPro" id="IPR014284">
    <property type="entry name" value="RNA_pol_sigma-70_dom"/>
</dbReference>
<keyword evidence="3" id="KW-0731">Sigma factor</keyword>
<dbReference type="InterPro" id="IPR007627">
    <property type="entry name" value="RNA_pol_sigma70_r2"/>
</dbReference>
<dbReference type="SUPFAM" id="SSF88946">
    <property type="entry name" value="Sigma2 domain of RNA polymerase sigma factors"/>
    <property type="match status" value="1"/>
</dbReference>
<evidence type="ECO:0000256" key="3">
    <source>
        <dbReference type="ARBA" id="ARBA00023082"/>
    </source>
</evidence>
<dbReference type="InterPro" id="IPR013324">
    <property type="entry name" value="RNA_pol_sigma_r3/r4-like"/>
</dbReference>
<evidence type="ECO:0000256" key="2">
    <source>
        <dbReference type="ARBA" id="ARBA00023015"/>
    </source>
</evidence>
<evidence type="ECO:0000313" key="8">
    <source>
        <dbReference type="Proteomes" id="UP000460949"/>
    </source>
</evidence>
<dbReference type="InterPro" id="IPR039425">
    <property type="entry name" value="RNA_pol_sigma-70-like"/>
</dbReference>
<dbReference type="SUPFAM" id="SSF88659">
    <property type="entry name" value="Sigma3 and sigma4 domains of RNA polymerase sigma factors"/>
    <property type="match status" value="1"/>
</dbReference>
<dbReference type="Gene3D" id="1.10.1740.10">
    <property type="match status" value="1"/>
</dbReference>
<dbReference type="NCBIfam" id="NF006930">
    <property type="entry name" value="PRK09415.1"/>
    <property type="match status" value="1"/>
</dbReference>
<evidence type="ECO:0000256" key="1">
    <source>
        <dbReference type="ARBA" id="ARBA00010641"/>
    </source>
</evidence>
<dbReference type="NCBIfam" id="TIGR02937">
    <property type="entry name" value="sigma70-ECF"/>
    <property type="match status" value="1"/>
</dbReference>
<gene>
    <name evidence="7" type="ORF">GLW04_02775</name>
</gene>
<comment type="caution">
    <text evidence="7">The sequence shown here is derived from an EMBL/GenBank/DDBJ whole genome shotgun (WGS) entry which is preliminary data.</text>
</comment>
<sequence length="175" mass="20404">MNTPIEHENREAIIQELMENYGTAILHLVYSYVKDAALAEDLTQEIFVKGYHHLHTYNGTSKMTTWLWRIAINHCKDHLKSWYNRKVTVSEQEQLEQTKDASSTEDTVIQNHVDHELAAAVMDLPEKYRGVIYLHYYEDLSTREMADLLKKNENTLKTRLKRAKDLLKKSLGGTL</sequence>
<dbReference type="InterPro" id="IPR013325">
    <property type="entry name" value="RNA_pol_sigma_r2"/>
</dbReference>
<protein>
    <submittedName>
        <fullName evidence="7">Sigma-70 family RNA polymerase sigma factor</fullName>
    </submittedName>
</protein>
<dbReference type="InterPro" id="IPR036388">
    <property type="entry name" value="WH-like_DNA-bd_sf"/>
</dbReference>
<keyword evidence="2" id="KW-0805">Transcription regulation</keyword>
<evidence type="ECO:0000259" key="6">
    <source>
        <dbReference type="Pfam" id="PF08281"/>
    </source>
</evidence>
<name>A0A845DN01_9BACI</name>
<dbReference type="AlphaFoldDB" id="A0A845DN01"/>
<dbReference type="PANTHER" id="PTHR43133">
    <property type="entry name" value="RNA POLYMERASE ECF-TYPE SIGMA FACTO"/>
    <property type="match status" value="1"/>
</dbReference>
<accession>A0A845DN01</accession>
<proteinExistence type="inferred from homology"/>
<feature type="domain" description="RNA polymerase sigma-70 region 2" evidence="5">
    <location>
        <begin position="17"/>
        <end position="81"/>
    </location>
</feature>
<feature type="domain" description="RNA polymerase sigma factor 70 region 4 type 2" evidence="6">
    <location>
        <begin position="116"/>
        <end position="165"/>
    </location>
</feature>
<dbReference type="Pfam" id="PF04542">
    <property type="entry name" value="Sigma70_r2"/>
    <property type="match status" value="1"/>
</dbReference>
<dbReference type="Pfam" id="PF08281">
    <property type="entry name" value="Sigma70_r4_2"/>
    <property type="match status" value="1"/>
</dbReference>
<keyword evidence="4" id="KW-0804">Transcription</keyword>
<evidence type="ECO:0000259" key="5">
    <source>
        <dbReference type="Pfam" id="PF04542"/>
    </source>
</evidence>
<dbReference type="GO" id="GO:0016987">
    <property type="term" value="F:sigma factor activity"/>
    <property type="evidence" value="ECO:0007669"/>
    <property type="project" value="UniProtKB-KW"/>
</dbReference>
<reference evidence="7 8" key="1">
    <citation type="submission" date="2019-11" db="EMBL/GenBank/DDBJ databases">
        <title>Genome sequences of 17 halophilic strains isolated from different environments.</title>
        <authorList>
            <person name="Furrow R.E."/>
        </authorList>
    </citation>
    <scope>NUCLEOTIDE SEQUENCE [LARGE SCALE GENOMIC DNA]</scope>
    <source>
        <strain evidence="7 8">22511_23_Filter</strain>
    </source>
</reference>
<dbReference type="Gene3D" id="1.10.10.10">
    <property type="entry name" value="Winged helix-like DNA-binding domain superfamily/Winged helix DNA-binding domain"/>
    <property type="match status" value="1"/>
</dbReference>
<evidence type="ECO:0000256" key="4">
    <source>
        <dbReference type="ARBA" id="ARBA00023163"/>
    </source>
</evidence>
<evidence type="ECO:0000313" key="7">
    <source>
        <dbReference type="EMBL" id="MYL18796.1"/>
    </source>
</evidence>
<dbReference type="Proteomes" id="UP000460949">
    <property type="component" value="Unassembled WGS sequence"/>
</dbReference>